<keyword evidence="8 11" id="KW-0732">Signal</keyword>
<comment type="subcellular location">
    <subcellularLocation>
        <location evidence="1">Secreted</location>
        <location evidence="1">Extracellular space</location>
    </subcellularLocation>
</comment>
<comment type="caution">
    <text evidence="12">The sequence shown here is derived from an EMBL/GenBank/DDBJ whole genome shotgun (WGS) entry which is preliminary data.</text>
</comment>
<dbReference type="PANTHER" id="PTHR15953">
    <property type="entry name" value="APELIN"/>
    <property type="match status" value="1"/>
</dbReference>
<name>A0A151P8B7_ALLMI</name>
<accession>A0A151P8B7</accession>
<proteinExistence type="inferred from homology"/>
<organism evidence="12 13">
    <name type="scientific">Alligator mississippiensis</name>
    <name type="common">American alligator</name>
    <dbReference type="NCBI Taxonomy" id="8496"/>
    <lineage>
        <taxon>Eukaryota</taxon>
        <taxon>Metazoa</taxon>
        <taxon>Chordata</taxon>
        <taxon>Craniata</taxon>
        <taxon>Vertebrata</taxon>
        <taxon>Euteleostomi</taxon>
        <taxon>Archelosauria</taxon>
        <taxon>Archosauria</taxon>
        <taxon>Crocodylia</taxon>
        <taxon>Alligatoridae</taxon>
        <taxon>Alligatorinae</taxon>
        <taxon>Alligator</taxon>
    </lineage>
</organism>
<evidence type="ECO:0000256" key="4">
    <source>
        <dbReference type="ARBA" id="ARBA00022473"/>
    </source>
</evidence>
<sequence>MGVRRWLLALLLLWLAVSAGCGGPLAEAPDGKDPEEGNIRNLVAPCLSNTGLLLPPPTLLRPITVVLPAS</sequence>
<dbReference type="PROSITE" id="PS51257">
    <property type="entry name" value="PROKAR_LIPOPROTEIN"/>
    <property type="match status" value="1"/>
</dbReference>
<evidence type="ECO:0000256" key="3">
    <source>
        <dbReference type="ARBA" id="ARBA00020395"/>
    </source>
</evidence>
<keyword evidence="9" id="KW-0306">Gastrulation</keyword>
<feature type="chain" id="PRO_5007586798" description="Apelin" evidence="11">
    <location>
        <begin position="23"/>
        <end position="70"/>
    </location>
</feature>
<keyword evidence="6" id="KW-0037">Angiogenesis</keyword>
<comment type="similarity">
    <text evidence="2">Belongs to the apelin family.</text>
</comment>
<evidence type="ECO:0000256" key="9">
    <source>
        <dbReference type="ARBA" id="ARBA00023218"/>
    </source>
</evidence>
<dbReference type="GO" id="GO:0005615">
    <property type="term" value="C:extracellular space"/>
    <property type="evidence" value="ECO:0007669"/>
    <property type="project" value="TreeGrafter"/>
</dbReference>
<keyword evidence="13" id="KW-1185">Reference proteome</keyword>
<keyword evidence="4" id="KW-0217">Developmental protein</keyword>
<dbReference type="GO" id="GO:0031704">
    <property type="term" value="F:apelin receptor binding"/>
    <property type="evidence" value="ECO:0007669"/>
    <property type="project" value="InterPro"/>
</dbReference>
<dbReference type="GO" id="GO:0007369">
    <property type="term" value="P:gastrulation"/>
    <property type="evidence" value="ECO:0007669"/>
    <property type="project" value="UniProtKB-KW"/>
</dbReference>
<dbReference type="STRING" id="8496.A0A151P8B7"/>
<dbReference type="EMBL" id="AKHW03000635">
    <property type="protein sequence ID" value="KYO45149.1"/>
    <property type="molecule type" value="Genomic_DNA"/>
</dbReference>
<evidence type="ECO:0000256" key="5">
    <source>
        <dbReference type="ARBA" id="ARBA00022525"/>
    </source>
</evidence>
<dbReference type="Proteomes" id="UP000050525">
    <property type="component" value="Unassembled WGS sequence"/>
</dbReference>
<evidence type="ECO:0000256" key="10">
    <source>
        <dbReference type="ARBA" id="ARBA00030305"/>
    </source>
</evidence>
<gene>
    <name evidence="12" type="primary">APLN</name>
    <name evidence="12" type="ORF">Y1Q_0007434</name>
</gene>
<dbReference type="PANTHER" id="PTHR15953:SF0">
    <property type="entry name" value="APELIN"/>
    <property type="match status" value="1"/>
</dbReference>
<evidence type="ECO:0000313" key="13">
    <source>
        <dbReference type="Proteomes" id="UP000050525"/>
    </source>
</evidence>
<dbReference type="GO" id="GO:0005179">
    <property type="term" value="F:hormone activity"/>
    <property type="evidence" value="ECO:0007669"/>
    <property type="project" value="UniProtKB-KW"/>
</dbReference>
<protein>
    <recommendedName>
        <fullName evidence="3">Apelin</fullName>
    </recommendedName>
    <alternativeName>
        <fullName evidence="10">APJ endogenous ligand</fullName>
    </alternativeName>
</protein>
<feature type="signal peptide" evidence="11">
    <location>
        <begin position="1"/>
        <end position="22"/>
    </location>
</feature>
<keyword evidence="7" id="KW-0372">Hormone</keyword>
<evidence type="ECO:0000256" key="11">
    <source>
        <dbReference type="SAM" id="SignalP"/>
    </source>
</evidence>
<evidence type="ECO:0000313" key="12">
    <source>
        <dbReference type="EMBL" id="KYO45149.1"/>
    </source>
</evidence>
<dbReference type="GO" id="GO:0001525">
    <property type="term" value="P:angiogenesis"/>
    <property type="evidence" value="ECO:0007669"/>
    <property type="project" value="UniProtKB-KW"/>
</dbReference>
<evidence type="ECO:0000256" key="8">
    <source>
        <dbReference type="ARBA" id="ARBA00022729"/>
    </source>
</evidence>
<dbReference type="AlphaFoldDB" id="A0A151P8B7"/>
<evidence type="ECO:0000256" key="2">
    <source>
        <dbReference type="ARBA" id="ARBA00008623"/>
    </source>
</evidence>
<dbReference type="InterPro" id="IPR026155">
    <property type="entry name" value="Apelin"/>
</dbReference>
<evidence type="ECO:0000256" key="6">
    <source>
        <dbReference type="ARBA" id="ARBA00022657"/>
    </source>
</evidence>
<reference evidence="12 13" key="1">
    <citation type="journal article" date="2012" name="Genome Biol.">
        <title>Sequencing three crocodilian genomes to illuminate the evolution of archosaurs and amniotes.</title>
        <authorList>
            <person name="St John J.A."/>
            <person name="Braun E.L."/>
            <person name="Isberg S.R."/>
            <person name="Miles L.G."/>
            <person name="Chong A.Y."/>
            <person name="Gongora J."/>
            <person name="Dalzell P."/>
            <person name="Moran C."/>
            <person name="Bed'hom B."/>
            <person name="Abzhanov A."/>
            <person name="Burgess S.C."/>
            <person name="Cooksey A.M."/>
            <person name="Castoe T.A."/>
            <person name="Crawford N.G."/>
            <person name="Densmore L.D."/>
            <person name="Drew J.C."/>
            <person name="Edwards S.V."/>
            <person name="Faircloth B.C."/>
            <person name="Fujita M.K."/>
            <person name="Greenwold M.J."/>
            <person name="Hoffmann F.G."/>
            <person name="Howard J.M."/>
            <person name="Iguchi T."/>
            <person name="Janes D.E."/>
            <person name="Khan S.Y."/>
            <person name="Kohno S."/>
            <person name="de Koning A.J."/>
            <person name="Lance S.L."/>
            <person name="McCarthy F.M."/>
            <person name="McCormack J.E."/>
            <person name="Merchant M.E."/>
            <person name="Peterson D.G."/>
            <person name="Pollock D.D."/>
            <person name="Pourmand N."/>
            <person name="Raney B.J."/>
            <person name="Roessler K.A."/>
            <person name="Sanford J.R."/>
            <person name="Sawyer R.H."/>
            <person name="Schmidt C.J."/>
            <person name="Triplett E.W."/>
            <person name="Tuberville T.D."/>
            <person name="Venegas-Anaya M."/>
            <person name="Howard J.T."/>
            <person name="Jarvis E.D."/>
            <person name="Guillette L.J.Jr."/>
            <person name="Glenn T.C."/>
            <person name="Green R.E."/>
            <person name="Ray D.A."/>
        </authorList>
    </citation>
    <scope>NUCLEOTIDE SEQUENCE [LARGE SCALE GENOMIC DNA]</scope>
    <source>
        <strain evidence="12">KSC_2009_1</strain>
    </source>
</reference>
<evidence type="ECO:0000256" key="1">
    <source>
        <dbReference type="ARBA" id="ARBA00004239"/>
    </source>
</evidence>
<keyword evidence="5" id="KW-0964">Secreted</keyword>
<evidence type="ECO:0000256" key="7">
    <source>
        <dbReference type="ARBA" id="ARBA00022702"/>
    </source>
</evidence>